<dbReference type="PRINTS" id="PR00706">
    <property type="entry name" value="PYROGLUPTASE"/>
</dbReference>
<sequence>MDSNSKIIVVTGFGPFRQHTVNPSWEAVKELKKLGLSNNIELHTIELPVSYKKAKEKVIGIWETLKPQLAVHVGLAPSSKFIVLEQYGKNRGYKDRDVCGYCPEDGCCMPDGPERIASTINMKSLSRKLSETGIEAIYCTDAGRYLCDYVYYISLYHGNRKAAFIHVPVLTKSLTVDRLAMILKTIIQEMLDHQEELVHRTKQSSVKKKT</sequence>
<accession>H3AJ62</accession>
<dbReference type="AlphaFoldDB" id="H3AJ62"/>
<dbReference type="KEGG" id="lcm:102365684"/>
<dbReference type="InterPro" id="IPR000816">
    <property type="entry name" value="Peptidase_C15"/>
</dbReference>
<evidence type="ECO:0000256" key="1">
    <source>
        <dbReference type="ARBA" id="ARBA00006641"/>
    </source>
</evidence>
<dbReference type="GO" id="GO:0016920">
    <property type="term" value="F:pyroglutamyl-peptidase activity"/>
    <property type="evidence" value="ECO:0007669"/>
    <property type="project" value="InterPro"/>
</dbReference>
<dbReference type="Proteomes" id="UP000008672">
    <property type="component" value="Unassembled WGS sequence"/>
</dbReference>
<reference evidence="7" key="1">
    <citation type="submission" date="2011-08" db="EMBL/GenBank/DDBJ databases">
        <title>The draft genome of Latimeria chalumnae.</title>
        <authorList>
            <person name="Di Palma F."/>
            <person name="Alfoldi J."/>
            <person name="Johnson J."/>
            <person name="Berlin A."/>
            <person name="Gnerre S."/>
            <person name="Jaffe D."/>
            <person name="MacCallum I."/>
            <person name="Young S."/>
            <person name="Walker B.J."/>
            <person name="Lander E."/>
            <person name="Lindblad-Toh K."/>
        </authorList>
    </citation>
    <scope>NUCLEOTIDE SEQUENCE [LARGE SCALE GENOMIC DNA]</scope>
    <source>
        <strain evidence="7">Wild caught</strain>
    </source>
</reference>
<organism evidence="6 7">
    <name type="scientific">Latimeria chalumnae</name>
    <name type="common">Coelacanth</name>
    <dbReference type="NCBI Taxonomy" id="7897"/>
    <lineage>
        <taxon>Eukaryota</taxon>
        <taxon>Metazoa</taxon>
        <taxon>Chordata</taxon>
        <taxon>Craniata</taxon>
        <taxon>Vertebrata</taxon>
        <taxon>Euteleostomi</taxon>
        <taxon>Coelacanthiformes</taxon>
        <taxon>Coelacanthidae</taxon>
        <taxon>Latimeria</taxon>
    </lineage>
</organism>
<dbReference type="GO" id="GO:0006508">
    <property type="term" value="P:proteolysis"/>
    <property type="evidence" value="ECO:0007669"/>
    <property type="project" value="UniProtKB-KW"/>
</dbReference>
<name>H3AJ62_LATCH</name>
<dbReference type="Ensembl" id="ENSLACT00000009758.1">
    <property type="protein sequence ID" value="ENSLACP00000009683.1"/>
    <property type="gene ID" value="ENSLACG00000008539.1"/>
</dbReference>
<gene>
    <name evidence="6" type="primary">PGPEP1L</name>
</gene>
<dbReference type="PANTHER" id="PTHR23402">
    <property type="entry name" value="PROTEASE FAMILY C15 PYROGLUTAMYL-PEPTIDASE I-RELATED"/>
    <property type="match status" value="1"/>
</dbReference>
<proteinExistence type="inferred from homology"/>
<dbReference type="eggNOG" id="KOG4755">
    <property type="taxonomic scope" value="Eukaryota"/>
</dbReference>
<dbReference type="STRING" id="7897.ENSLACP00000009683"/>
<dbReference type="EMBL" id="AFYH01147673">
    <property type="status" value="NOT_ANNOTATED_CDS"/>
    <property type="molecule type" value="Genomic_DNA"/>
</dbReference>
<evidence type="ECO:0000256" key="2">
    <source>
        <dbReference type="ARBA" id="ARBA00022490"/>
    </source>
</evidence>
<dbReference type="OrthoDB" id="407146at2759"/>
<keyword evidence="4" id="KW-0378">Hydrolase</keyword>
<dbReference type="EMBL" id="AFYH01147674">
    <property type="status" value="NOT_ANNOTATED_CDS"/>
    <property type="molecule type" value="Genomic_DNA"/>
</dbReference>
<keyword evidence="3" id="KW-0645">Protease</keyword>
<dbReference type="Bgee" id="ENSLACG00000008539">
    <property type="expression patterns" value="Expressed in chordate pharynx and 6 other cell types or tissues"/>
</dbReference>
<dbReference type="EMBL" id="AFYH01147672">
    <property type="status" value="NOT_ANNOTATED_CDS"/>
    <property type="molecule type" value="Genomic_DNA"/>
</dbReference>
<keyword evidence="7" id="KW-1185">Reference proteome</keyword>
<dbReference type="HOGENOM" id="CLU_043960_3_1_1"/>
<protein>
    <submittedName>
        <fullName evidence="6">Pyroglutamyl-peptidase I like</fullName>
    </submittedName>
</protein>
<reference evidence="6" key="2">
    <citation type="submission" date="2025-08" db="UniProtKB">
        <authorList>
            <consortium name="Ensembl"/>
        </authorList>
    </citation>
    <scope>IDENTIFICATION</scope>
</reference>
<dbReference type="EMBL" id="AFYH01147676">
    <property type="status" value="NOT_ANNOTATED_CDS"/>
    <property type="molecule type" value="Genomic_DNA"/>
</dbReference>
<reference evidence="6" key="3">
    <citation type="submission" date="2025-09" db="UniProtKB">
        <authorList>
            <consortium name="Ensembl"/>
        </authorList>
    </citation>
    <scope>IDENTIFICATION</scope>
</reference>
<evidence type="ECO:0000313" key="7">
    <source>
        <dbReference type="Proteomes" id="UP000008672"/>
    </source>
</evidence>
<keyword evidence="2" id="KW-0963">Cytoplasm</keyword>
<dbReference type="CDD" id="cd00501">
    <property type="entry name" value="Peptidase_C15"/>
    <property type="match status" value="1"/>
</dbReference>
<evidence type="ECO:0000256" key="3">
    <source>
        <dbReference type="ARBA" id="ARBA00022670"/>
    </source>
</evidence>
<dbReference type="GeneTree" id="ENSGT00390000015368"/>
<dbReference type="SUPFAM" id="SSF53182">
    <property type="entry name" value="Pyrrolidone carboxyl peptidase (pyroglutamate aminopeptidase)"/>
    <property type="match status" value="1"/>
</dbReference>
<dbReference type="PANTHER" id="PTHR23402:SF15">
    <property type="entry name" value="PYROGLUTAMYL-PEPTIDASE 1-LIKE PROTEIN"/>
    <property type="match status" value="1"/>
</dbReference>
<dbReference type="InterPro" id="IPR016125">
    <property type="entry name" value="Peptidase_C15-like"/>
</dbReference>
<dbReference type="Gene3D" id="3.40.630.20">
    <property type="entry name" value="Peptidase C15, pyroglutamyl peptidase I-like"/>
    <property type="match status" value="1"/>
</dbReference>
<keyword evidence="5" id="KW-0788">Thiol protease</keyword>
<evidence type="ECO:0000313" key="6">
    <source>
        <dbReference type="Ensembl" id="ENSLACP00000009683.1"/>
    </source>
</evidence>
<dbReference type="GO" id="GO:0005829">
    <property type="term" value="C:cytosol"/>
    <property type="evidence" value="ECO:0007669"/>
    <property type="project" value="InterPro"/>
</dbReference>
<evidence type="ECO:0000256" key="5">
    <source>
        <dbReference type="ARBA" id="ARBA00022807"/>
    </source>
</evidence>
<evidence type="ECO:0000256" key="4">
    <source>
        <dbReference type="ARBA" id="ARBA00022801"/>
    </source>
</evidence>
<dbReference type="InterPro" id="IPR036440">
    <property type="entry name" value="Peptidase_C15-like_sf"/>
</dbReference>
<dbReference type="EMBL" id="AFYH01147675">
    <property type="status" value="NOT_ANNOTATED_CDS"/>
    <property type="molecule type" value="Genomic_DNA"/>
</dbReference>
<dbReference type="PIRSF" id="PIRSF015592">
    <property type="entry name" value="Prld-crbxl_pptds"/>
    <property type="match status" value="1"/>
</dbReference>
<dbReference type="Pfam" id="PF01470">
    <property type="entry name" value="Peptidase_C15"/>
    <property type="match status" value="1"/>
</dbReference>
<dbReference type="MEROPS" id="C15.011"/>
<dbReference type="InParanoid" id="H3AJ62"/>
<dbReference type="OMA" id="IWEDFQP"/>
<comment type="similarity">
    <text evidence="1">Belongs to the peptidase C15 family.</text>
</comment>